<dbReference type="SUPFAM" id="SSF52821">
    <property type="entry name" value="Rhodanese/Cell cycle control phosphatase"/>
    <property type="match status" value="1"/>
</dbReference>
<protein>
    <submittedName>
        <fullName evidence="3">Rhodanese-like domain-containing protein</fullName>
    </submittedName>
</protein>
<dbReference type="SMART" id="SM00450">
    <property type="entry name" value="RHOD"/>
    <property type="match status" value="1"/>
</dbReference>
<dbReference type="RefSeq" id="WP_380033263.1">
    <property type="nucleotide sequence ID" value="NZ_JBHSHB010000012.1"/>
</dbReference>
<organism evidence="3 4">
    <name type="scientific">Dokdonia genika</name>
    <dbReference type="NCBI Taxonomy" id="308113"/>
    <lineage>
        <taxon>Bacteria</taxon>
        <taxon>Pseudomonadati</taxon>
        <taxon>Bacteroidota</taxon>
        <taxon>Flavobacteriia</taxon>
        <taxon>Flavobacteriales</taxon>
        <taxon>Flavobacteriaceae</taxon>
        <taxon>Dokdonia</taxon>
    </lineage>
</organism>
<dbReference type="InterPro" id="IPR001763">
    <property type="entry name" value="Rhodanese-like_dom"/>
</dbReference>
<feature type="chain" id="PRO_5045809983" evidence="1">
    <location>
        <begin position="25"/>
        <end position="147"/>
    </location>
</feature>
<evidence type="ECO:0000313" key="4">
    <source>
        <dbReference type="Proteomes" id="UP001595878"/>
    </source>
</evidence>
<evidence type="ECO:0000256" key="1">
    <source>
        <dbReference type="SAM" id="SignalP"/>
    </source>
</evidence>
<evidence type="ECO:0000259" key="2">
    <source>
        <dbReference type="PROSITE" id="PS50206"/>
    </source>
</evidence>
<accession>A0ABV9L955</accession>
<keyword evidence="1" id="KW-0732">Signal</keyword>
<gene>
    <name evidence="3" type="ORF">ACFO5T_07335</name>
</gene>
<dbReference type="PROSITE" id="PS51257">
    <property type="entry name" value="PROKAR_LIPOPROTEIN"/>
    <property type="match status" value="1"/>
</dbReference>
<dbReference type="InterPro" id="IPR036873">
    <property type="entry name" value="Rhodanese-like_dom_sf"/>
</dbReference>
<keyword evidence="4" id="KW-1185">Reference proteome</keyword>
<reference evidence="4" key="1">
    <citation type="journal article" date="2019" name="Int. J. Syst. Evol. Microbiol.">
        <title>The Global Catalogue of Microorganisms (GCM) 10K type strain sequencing project: providing services to taxonomists for standard genome sequencing and annotation.</title>
        <authorList>
            <consortium name="The Broad Institute Genomics Platform"/>
            <consortium name="The Broad Institute Genome Sequencing Center for Infectious Disease"/>
            <person name="Wu L."/>
            <person name="Ma J."/>
        </authorList>
    </citation>
    <scope>NUCLEOTIDE SEQUENCE [LARGE SCALE GENOMIC DNA]</scope>
    <source>
        <strain evidence="4">CGMCC 4.7427</strain>
    </source>
</reference>
<feature type="domain" description="Rhodanese" evidence="2">
    <location>
        <begin position="58"/>
        <end position="147"/>
    </location>
</feature>
<evidence type="ECO:0000313" key="3">
    <source>
        <dbReference type="EMBL" id="MFC4690238.1"/>
    </source>
</evidence>
<dbReference type="CDD" id="cd00158">
    <property type="entry name" value="RHOD"/>
    <property type="match status" value="1"/>
</dbReference>
<name>A0ABV9L955_9FLAO</name>
<feature type="signal peptide" evidence="1">
    <location>
        <begin position="1"/>
        <end position="24"/>
    </location>
</feature>
<comment type="caution">
    <text evidence="3">The sequence shown here is derived from an EMBL/GenBank/DDBJ whole genome shotgun (WGS) entry which is preliminary data.</text>
</comment>
<dbReference type="PANTHER" id="PTHR43031:SF1">
    <property type="entry name" value="PYRIDINE NUCLEOTIDE-DISULPHIDE OXIDOREDUCTASE"/>
    <property type="match status" value="1"/>
</dbReference>
<dbReference type="Pfam" id="PF00581">
    <property type="entry name" value="Rhodanese"/>
    <property type="match status" value="1"/>
</dbReference>
<dbReference type="InterPro" id="IPR050229">
    <property type="entry name" value="GlpE_sulfurtransferase"/>
</dbReference>
<sequence length="147" mass="16411">MRKKVTHICSVIAIMMMALSCNQATSQQASPEASVSEVQEQKIVINRISSDELEIAMSAQEIQLVDVRTDREWESGHIKGAKHFEMNNVNWQSQLETLDKDEPVYVYCAKGGRSARCAKQLEEAGFTIIYDLKGGLTSWKASGKTVE</sequence>
<proteinExistence type="predicted"/>
<dbReference type="EMBL" id="JBHSHB010000012">
    <property type="protein sequence ID" value="MFC4690238.1"/>
    <property type="molecule type" value="Genomic_DNA"/>
</dbReference>
<dbReference type="Gene3D" id="3.40.250.10">
    <property type="entry name" value="Rhodanese-like domain"/>
    <property type="match status" value="1"/>
</dbReference>
<dbReference type="PANTHER" id="PTHR43031">
    <property type="entry name" value="FAD-DEPENDENT OXIDOREDUCTASE"/>
    <property type="match status" value="1"/>
</dbReference>
<dbReference type="PROSITE" id="PS50206">
    <property type="entry name" value="RHODANESE_3"/>
    <property type="match status" value="1"/>
</dbReference>
<dbReference type="Proteomes" id="UP001595878">
    <property type="component" value="Unassembled WGS sequence"/>
</dbReference>